<dbReference type="SUPFAM" id="SSF46609">
    <property type="entry name" value="Fe,Mn superoxide dismutase (SOD), N-terminal domain"/>
    <property type="match status" value="1"/>
</dbReference>
<evidence type="ECO:0000256" key="6">
    <source>
        <dbReference type="RuleBase" id="RU000414"/>
    </source>
</evidence>
<dbReference type="InterPro" id="IPR019833">
    <property type="entry name" value="Mn/Fe_SOD_BS"/>
</dbReference>
<comment type="similarity">
    <text evidence="1 6">Belongs to the iron/manganese superoxide dismutase family.</text>
</comment>
<dbReference type="InterPro" id="IPR001189">
    <property type="entry name" value="Mn/Fe_SOD"/>
</dbReference>
<comment type="function">
    <text evidence="6">Destroys radicals which are normally produced within the cells and which are toxic to biological systems.</text>
</comment>
<dbReference type="Gene3D" id="3.55.40.20">
    <property type="entry name" value="Iron/manganese superoxide dismutase, C-terminal domain"/>
    <property type="match status" value="1"/>
</dbReference>
<dbReference type="PIRSF" id="PIRSF000349">
    <property type="entry name" value="SODismutase"/>
    <property type="match status" value="1"/>
</dbReference>
<dbReference type="InterPro" id="IPR036314">
    <property type="entry name" value="SOD_C_sf"/>
</dbReference>
<dbReference type="FunFam" id="3.55.40.20:FF:000004">
    <property type="entry name" value="Superoxide dismutase [Fe]"/>
    <property type="match status" value="1"/>
</dbReference>
<comment type="catalytic activity">
    <reaction evidence="6">
        <text>2 superoxide + 2 H(+) = H2O2 + O2</text>
        <dbReference type="Rhea" id="RHEA:20696"/>
        <dbReference type="ChEBI" id="CHEBI:15378"/>
        <dbReference type="ChEBI" id="CHEBI:15379"/>
        <dbReference type="ChEBI" id="CHEBI:16240"/>
        <dbReference type="ChEBI" id="CHEBI:18421"/>
        <dbReference type="EC" id="1.15.1.1"/>
    </reaction>
</comment>
<dbReference type="FunFam" id="1.10.287.990:FF:000001">
    <property type="entry name" value="Superoxide dismutase"/>
    <property type="match status" value="1"/>
</dbReference>
<evidence type="ECO:0000256" key="4">
    <source>
        <dbReference type="ARBA" id="ARBA00023002"/>
    </source>
</evidence>
<dbReference type="PROSITE" id="PS00088">
    <property type="entry name" value="SOD_MN"/>
    <property type="match status" value="1"/>
</dbReference>
<feature type="domain" description="Manganese/iron superoxide dismutase C-terminal" evidence="8">
    <location>
        <begin position="96"/>
        <end position="190"/>
    </location>
</feature>
<accession>A0A2M7VFS5</accession>
<dbReference type="SUPFAM" id="SSF54719">
    <property type="entry name" value="Fe,Mn superoxide dismutase (SOD), C-terminal domain"/>
    <property type="match status" value="1"/>
</dbReference>
<dbReference type="EC" id="1.15.1.1" evidence="2 6"/>
<dbReference type="GO" id="GO:0046872">
    <property type="term" value="F:metal ion binding"/>
    <property type="evidence" value="ECO:0007669"/>
    <property type="project" value="UniProtKB-KW"/>
</dbReference>
<feature type="domain" description="Manganese/iron superoxide dismutase N-terminal" evidence="7">
    <location>
        <begin position="2"/>
        <end position="90"/>
    </location>
</feature>
<feature type="binding site" evidence="5">
    <location>
        <position position="83"/>
    </location>
    <ligand>
        <name>Mn(2+)</name>
        <dbReference type="ChEBI" id="CHEBI:29035"/>
    </ligand>
</feature>
<evidence type="ECO:0000256" key="3">
    <source>
        <dbReference type="ARBA" id="ARBA00022723"/>
    </source>
</evidence>
<comment type="caution">
    <text evidence="9">The sequence shown here is derived from an EMBL/GenBank/DDBJ whole genome shotgun (WGS) entry which is preliminary data.</text>
</comment>
<dbReference type="PANTHER" id="PTHR43595:SF2">
    <property type="entry name" value="SMALL RIBOSOMAL SUBUNIT PROTEIN MS42"/>
    <property type="match status" value="1"/>
</dbReference>
<dbReference type="AlphaFoldDB" id="A0A2M7VFS5"/>
<keyword evidence="4 6" id="KW-0560">Oxidoreductase</keyword>
<feature type="binding site" evidence="5">
    <location>
        <position position="26"/>
    </location>
    <ligand>
        <name>Mn(2+)</name>
        <dbReference type="ChEBI" id="CHEBI:29035"/>
    </ligand>
</feature>
<dbReference type="Pfam" id="PF00081">
    <property type="entry name" value="Sod_Fe_N"/>
    <property type="match status" value="1"/>
</dbReference>
<feature type="binding site" evidence="5">
    <location>
        <position position="168"/>
    </location>
    <ligand>
        <name>Mn(2+)</name>
        <dbReference type="ChEBI" id="CHEBI:29035"/>
    </ligand>
</feature>
<evidence type="ECO:0000256" key="5">
    <source>
        <dbReference type="PIRSR" id="PIRSR000349-1"/>
    </source>
</evidence>
<keyword evidence="3 5" id="KW-0479">Metal-binding</keyword>
<dbReference type="EMBL" id="PFPO01000023">
    <property type="protein sequence ID" value="PIZ99519.1"/>
    <property type="molecule type" value="Genomic_DNA"/>
</dbReference>
<dbReference type="Proteomes" id="UP000230405">
    <property type="component" value="Unassembled WGS sequence"/>
</dbReference>
<gene>
    <name evidence="9" type="ORF">COX77_01340</name>
</gene>
<evidence type="ECO:0000256" key="1">
    <source>
        <dbReference type="ARBA" id="ARBA00008714"/>
    </source>
</evidence>
<evidence type="ECO:0000259" key="8">
    <source>
        <dbReference type="Pfam" id="PF02777"/>
    </source>
</evidence>
<organism evidence="9 10">
    <name type="scientific">Candidatus Komeilibacteria bacterium CG_4_10_14_0_2_um_filter_37_10</name>
    <dbReference type="NCBI Taxonomy" id="1974470"/>
    <lineage>
        <taxon>Bacteria</taxon>
        <taxon>Candidatus Komeiliibacteriota</taxon>
    </lineage>
</organism>
<evidence type="ECO:0000313" key="10">
    <source>
        <dbReference type="Proteomes" id="UP000230405"/>
    </source>
</evidence>
<evidence type="ECO:0000313" key="9">
    <source>
        <dbReference type="EMBL" id="PIZ99519.1"/>
    </source>
</evidence>
<dbReference type="Pfam" id="PF02777">
    <property type="entry name" value="Sod_Fe_C"/>
    <property type="match status" value="1"/>
</dbReference>
<reference evidence="10" key="1">
    <citation type="submission" date="2017-09" db="EMBL/GenBank/DDBJ databases">
        <title>Depth-based differentiation of microbial function through sediment-hosted aquifers and enrichment of novel symbionts in the deep terrestrial subsurface.</title>
        <authorList>
            <person name="Probst A.J."/>
            <person name="Ladd B."/>
            <person name="Jarett J.K."/>
            <person name="Geller-Mcgrath D.E."/>
            <person name="Sieber C.M.K."/>
            <person name="Emerson J.B."/>
            <person name="Anantharaman K."/>
            <person name="Thomas B.C."/>
            <person name="Malmstrom R."/>
            <person name="Stieglmeier M."/>
            <person name="Klingl A."/>
            <person name="Woyke T."/>
            <person name="Ryan C.M."/>
            <person name="Banfield J.F."/>
        </authorList>
    </citation>
    <scope>NUCLEOTIDE SEQUENCE [LARGE SCALE GENOMIC DNA]</scope>
</reference>
<dbReference type="Gene3D" id="1.10.287.990">
    <property type="entry name" value="Fe,Mn superoxide dismutase (SOD) domain"/>
    <property type="match status" value="1"/>
</dbReference>
<protein>
    <recommendedName>
        <fullName evidence="2 6">Superoxide dismutase</fullName>
        <ecNumber evidence="2 6">1.15.1.1</ecNumber>
    </recommendedName>
</protein>
<evidence type="ECO:0000256" key="2">
    <source>
        <dbReference type="ARBA" id="ARBA00012682"/>
    </source>
</evidence>
<dbReference type="InterPro" id="IPR036324">
    <property type="entry name" value="Mn/Fe_SOD_N_sf"/>
</dbReference>
<feature type="binding site" evidence="5">
    <location>
        <position position="164"/>
    </location>
    <ligand>
        <name>Mn(2+)</name>
        <dbReference type="ChEBI" id="CHEBI:29035"/>
    </ligand>
</feature>
<dbReference type="InterPro" id="IPR019832">
    <property type="entry name" value="Mn/Fe_SOD_C"/>
</dbReference>
<dbReference type="PANTHER" id="PTHR43595">
    <property type="entry name" value="37S RIBOSOMAL PROTEIN S26, MITOCHONDRIAL"/>
    <property type="match status" value="1"/>
</dbReference>
<dbReference type="InterPro" id="IPR019831">
    <property type="entry name" value="Mn/Fe_SOD_N"/>
</dbReference>
<proteinExistence type="inferred from homology"/>
<name>A0A2M7VFS5_9BACT</name>
<sequence length="192" mass="22418">MHQLTKLNYAYDALEPYLDAKTMEIHHSKHHQTYVDKLNKALENYPTLQEFTVAELLTKIDTNTIDPQDKQAIINHGGGVANHNFFWQIMDPANKPDEQLQQEITTTFGSIDLFKEKFSQTALNHFGSGWAWLVRDQNNQLQIYSTTNQNSPLSLGHQPLLTIDVWEHAYYLKFQNKRADYINNWWSVIKLI</sequence>
<dbReference type="GO" id="GO:0004784">
    <property type="term" value="F:superoxide dismutase activity"/>
    <property type="evidence" value="ECO:0007669"/>
    <property type="project" value="UniProtKB-EC"/>
</dbReference>
<dbReference type="PRINTS" id="PR01703">
    <property type="entry name" value="MNSODISMTASE"/>
</dbReference>
<evidence type="ECO:0000259" key="7">
    <source>
        <dbReference type="Pfam" id="PF00081"/>
    </source>
</evidence>
<dbReference type="GO" id="GO:0005737">
    <property type="term" value="C:cytoplasm"/>
    <property type="evidence" value="ECO:0007669"/>
    <property type="project" value="TreeGrafter"/>
</dbReference>